<evidence type="ECO:0000256" key="3">
    <source>
        <dbReference type="ARBA" id="ARBA00022737"/>
    </source>
</evidence>
<evidence type="ECO:0000259" key="10">
    <source>
        <dbReference type="SMART" id="SM00082"/>
    </source>
</evidence>
<dbReference type="CDD" id="cd00063">
    <property type="entry name" value="FN3"/>
    <property type="match status" value="1"/>
</dbReference>
<keyword evidence="7" id="KW-0472">Membrane</keyword>
<dbReference type="SMART" id="SM00060">
    <property type="entry name" value="FN3"/>
    <property type="match status" value="1"/>
</dbReference>
<dbReference type="Pfam" id="PF00041">
    <property type="entry name" value="fn3"/>
    <property type="match status" value="1"/>
</dbReference>
<feature type="domain" description="LRRCT" evidence="10">
    <location>
        <begin position="1097"/>
        <end position="1148"/>
    </location>
</feature>
<dbReference type="EMBL" id="JARKIK010000045">
    <property type="protein sequence ID" value="KAK8736052.1"/>
    <property type="molecule type" value="Genomic_DNA"/>
</dbReference>
<gene>
    <name evidence="11" type="ORF">OTU49_005205</name>
</gene>
<keyword evidence="7" id="KW-0812">Transmembrane</keyword>
<dbReference type="SUPFAM" id="SSF49265">
    <property type="entry name" value="Fibronectin type III"/>
    <property type="match status" value="1"/>
</dbReference>
<dbReference type="PROSITE" id="PS51450">
    <property type="entry name" value="LRR"/>
    <property type="match status" value="10"/>
</dbReference>
<evidence type="ECO:0000256" key="8">
    <source>
        <dbReference type="SAM" id="SignalP"/>
    </source>
</evidence>
<dbReference type="InterPro" id="IPR032675">
    <property type="entry name" value="LRR_dom_sf"/>
</dbReference>
<keyword evidence="7" id="KW-1133">Transmembrane helix</keyword>
<organism evidence="11 12">
    <name type="scientific">Cherax quadricarinatus</name>
    <name type="common">Australian red claw crayfish</name>
    <dbReference type="NCBI Taxonomy" id="27406"/>
    <lineage>
        <taxon>Eukaryota</taxon>
        <taxon>Metazoa</taxon>
        <taxon>Ecdysozoa</taxon>
        <taxon>Arthropoda</taxon>
        <taxon>Crustacea</taxon>
        <taxon>Multicrustacea</taxon>
        <taxon>Malacostraca</taxon>
        <taxon>Eumalacostraca</taxon>
        <taxon>Eucarida</taxon>
        <taxon>Decapoda</taxon>
        <taxon>Pleocyemata</taxon>
        <taxon>Astacidea</taxon>
        <taxon>Parastacoidea</taxon>
        <taxon>Parastacidae</taxon>
        <taxon>Cherax</taxon>
    </lineage>
</organism>
<comment type="caution">
    <text evidence="11">The sequence shown here is derived from an EMBL/GenBank/DDBJ whole genome shotgun (WGS) entry which is preliminary data.</text>
</comment>
<keyword evidence="4" id="KW-1015">Disulfide bond</keyword>
<evidence type="ECO:0008006" key="13">
    <source>
        <dbReference type="Google" id="ProtNLM"/>
    </source>
</evidence>
<keyword evidence="2 8" id="KW-0732">Signal</keyword>
<name>A0AAW0WV89_CHEQU</name>
<dbReference type="InterPro" id="IPR001611">
    <property type="entry name" value="Leu-rich_rpt"/>
</dbReference>
<dbReference type="InterPro" id="IPR003961">
    <property type="entry name" value="FN3_dom"/>
</dbReference>
<dbReference type="SMART" id="SM00082">
    <property type="entry name" value="LRRCT"/>
    <property type="match status" value="1"/>
</dbReference>
<feature type="domain" description="Fibronectin type-III" evidence="9">
    <location>
        <begin position="1148"/>
        <end position="1249"/>
    </location>
</feature>
<evidence type="ECO:0000313" key="12">
    <source>
        <dbReference type="Proteomes" id="UP001445076"/>
    </source>
</evidence>
<sequence>MLMEAREMLATWAVVWAWAWWPHFTLTQEVTGSSACPSWEANPWCPCYNNDDGIFMECPMVSLETLSSALGLVNQPVKSLNIYDLDINVTSLPPGIFRKSAGVINLQISHSSLQSVANESFRGLEESLKSLTIQHCKLSEVPQWALHTLSRLQELNLDSNNITEIPKSGFAKVNIQKLSLKGNMISLISELAFDGLEESLQELNLISNDLKELPINSLQKMKKLKRLEVAWNHISELITDSVFPLQALEYLDLSSNEIRKIKSKSLAGVPGVISLSLYMNSISSIAKNAFKENSILETLFLGHNSIRELDIETFTYTPKIRIIDLGSNNIQNIHGGLFCNLPNLQELVLSRNNIREVTQQTFENSSNIRILNLEHNAIRFVELETFVDMTHLETLLLSHNNIQEIYPRLFVANVNLRTLKLDHNRINDLSEITFKNTTQLTILFLQKNKITMIKRGLFSRMTELRELHLHDNKIEVVATGAFSSLRKLEHLSLQDNEVLALPDIFSHDVSALRYLRVSGNNLNSLHQQALRGQRQLDFLWLDRNNITVIVEGVFSDLTLLRNLHLEQNQIAIIEDNVFINMSDLRKLALSHNFLESVSERTFSGLTSLSELYLDNNKIKAVMRNAFQNLTSLDTLDLSGNALSIIKKEYFESELPIRQLSIDNSQISEIEEGSFEALVHLDTLSLKNNNLHKLQESFLKLTQLRTLDLSDNSFEILDVNSLTALPNLETLDLSGCDIESIPENFFDSSMSLRSLNIGRNRLTYLKPTSFVGLNDLTKLDLSRNSLGLNSCRSLWVTGKLEELYISGNPLRELCPDLEQLKNLRELYASNILMSEVQTSTMAQLQHLEILDVSDNMIVEIPLGSFVSSKLQRLNLAENHLLQLPESVFFDGMIHLKSLNVSGNPLQRLMGSSVPSGVTLPSLEQLEATHTNLTVLTSLELLHMPALRSLNLQHGAISKVSPGAFSKLSQLTKLNLGYNMMEFLARERLRGMLALTHLNLTRNRLKKLDQLPSDSMNLKVFDVSGNMLTELEESTLRHAESLEELILRDNWVTVIHPRALLHLPRLSLLDLSHNNLELLRPVVLEPVERTLRALYLNGNPVSCGCETLDMWTWLLNHPSQVHHPHDITCDLPETLRGQSFLLMLSSSFCPQPVILRLAIQDIQSQSLLVSWQASNTTSVYGFKVTYQAIDIGEGGLVGDETAAGETGTPTGPVISSPTLGLASRTFLLQELQPSTEYQVCVHGLTKSLGPARAHTVDAYYNREQEEGARCSRSQTLPLPASPATGTSGGRVGLILGATVAATLLLGVLVALIWYRRCRSGDDRDDQEPTKRPNGVPPDYYSHYKARPRLHEEEEFAC</sequence>
<protein>
    <recommendedName>
        <fullName evidence="13">Chaoptin</fullName>
    </recommendedName>
</protein>
<dbReference type="PANTHER" id="PTHR45842:SF12">
    <property type="entry name" value="KEKKON 5, ISOFORM A"/>
    <property type="match status" value="1"/>
</dbReference>
<dbReference type="SUPFAM" id="SSF52058">
    <property type="entry name" value="L domain-like"/>
    <property type="match status" value="2"/>
</dbReference>
<dbReference type="FunFam" id="3.80.10.10:FF:001164">
    <property type="entry name" value="GH01279p"/>
    <property type="match status" value="2"/>
</dbReference>
<dbReference type="InterPro" id="IPR003591">
    <property type="entry name" value="Leu-rich_rpt_typical-subtyp"/>
</dbReference>
<dbReference type="InterPro" id="IPR000483">
    <property type="entry name" value="Cys-rich_flank_reg_C"/>
</dbReference>
<proteinExistence type="predicted"/>
<feature type="signal peptide" evidence="8">
    <location>
        <begin position="1"/>
        <end position="27"/>
    </location>
</feature>
<feature type="compositionally biased region" description="Basic and acidic residues" evidence="6">
    <location>
        <begin position="1318"/>
        <end position="1328"/>
    </location>
</feature>
<dbReference type="SUPFAM" id="SSF52047">
    <property type="entry name" value="RNI-like"/>
    <property type="match status" value="2"/>
</dbReference>
<keyword evidence="3" id="KW-0677">Repeat</keyword>
<keyword evidence="12" id="KW-1185">Reference proteome</keyword>
<evidence type="ECO:0000256" key="5">
    <source>
        <dbReference type="ARBA" id="ARBA00023180"/>
    </source>
</evidence>
<evidence type="ECO:0000256" key="6">
    <source>
        <dbReference type="SAM" id="MobiDB-lite"/>
    </source>
</evidence>
<evidence type="ECO:0000259" key="9">
    <source>
        <dbReference type="SMART" id="SM00060"/>
    </source>
</evidence>
<feature type="chain" id="PRO_5043620565" description="Chaoptin" evidence="8">
    <location>
        <begin position="28"/>
        <end position="1355"/>
    </location>
</feature>
<dbReference type="PANTHER" id="PTHR45842">
    <property type="entry name" value="SYNAPTIC ADHESION-LIKE MOLECULE SALM"/>
    <property type="match status" value="1"/>
</dbReference>
<dbReference type="SMART" id="SM00364">
    <property type="entry name" value="LRR_BAC"/>
    <property type="match status" value="13"/>
</dbReference>
<dbReference type="InterPro" id="IPR013783">
    <property type="entry name" value="Ig-like_fold"/>
</dbReference>
<dbReference type="GO" id="GO:0016020">
    <property type="term" value="C:membrane"/>
    <property type="evidence" value="ECO:0007669"/>
    <property type="project" value="UniProtKB-SubCell"/>
</dbReference>
<accession>A0AAW0WV89</accession>
<dbReference type="SMART" id="SM00369">
    <property type="entry name" value="LRR_TYP"/>
    <property type="match status" value="35"/>
</dbReference>
<keyword evidence="1" id="KW-0433">Leucine-rich repeat</keyword>
<keyword evidence="5" id="KW-0325">Glycoprotein</keyword>
<evidence type="ECO:0000256" key="4">
    <source>
        <dbReference type="ARBA" id="ARBA00023157"/>
    </source>
</evidence>
<dbReference type="Proteomes" id="UP001445076">
    <property type="component" value="Unassembled WGS sequence"/>
</dbReference>
<dbReference type="InterPro" id="IPR036116">
    <property type="entry name" value="FN3_sf"/>
</dbReference>
<evidence type="ECO:0000256" key="2">
    <source>
        <dbReference type="ARBA" id="ARBA00022729"/>
    </source>
</evidence>
<dbReference type="Gene3D" id="3.80.10.10">
    <property type="entry name" value="Ribonuclease Inhibitor"/>
    <property type="match status" value="7"/>
</dbReference>
<evidence type="ECO:0000256" key="1">
    <source>
        <dbReference type="ARBA" id="ARBA00022614"/>
    </source>
</evidence>
<dbReference type="SMART" id="SM00365">
    <property type="entry name" value="LRR_SD22"/>
    <property type="match status" value="18"/>
</dbReference>
<feature type="transmembrane region" description="Helical" evidence="7">
    <location>
        <begin position="1289"/>
        <end position="1312"/>
    </location>
</feature>
<evidence type="ECO:0000256" key="7">
    <source>
        <dbReference type="SAM" id="Phobius"/>
    </source>
</evidence>
<reference evidence="11 12" key="1">
    <citation type="journal article" date="2024" name="BMC Genomics">
        <title>Genome assembly of redclaw crayfish (Cherax quadricarinatus) provides insights into its immune adaptation and hypoxia tolerance.</title>
        <authorList>
            <person name="Liu Z."/>
            <person name="Zheng J."/>
            <person name="Li H."/>
            <person name="Fang K."/>
            <person name="Wang S."/>
            <person name="He J."/>
            <person name="Zhou D."/>
            <person name="Weng S."/>
            <person name="Chi M."/>
            <person name="Gu Z."/>
            <person name="He J."/>
            <person name="Li F."/>
            <person name="Wang M."/>
        </authorList>
    </citation>
    <scope>NUCLEOTIDE SEQUENCE [LARGE SCALE GENOMIC DNA]</scope>
    <source>
        <strain evidence="11">ZL_2023a</strain>
    </source>
</reference>
<dbReference type="Gene3D" id="2.60.40.10">
    <property type="entry name" value="Immunoglobulins"/>
    <property type="match status" value="1"/>
</dbReference>
<evidence type="ECO:0000313" key="11">
    <source>
        <dbReference type="EMBL" id="KAK8736052.1"/>
    </source>
</evidence>
<dbReference type="Pfam" id="PF13855">
    <property type="entry name" value="LRR_8"/>
    <property type="match status" value="10"/>
</dbReference>
<dbReference type="InterPro" id="IPR050467">
    <property type="entry name" value="LRFN"/>
</dbReference>
<feature type="region of interest" description="Disordered" evidence="6">
    <location>
        <begin position="1318"/>
        <end position="1355"/>
    </location>
</feature>